<comment type="similarity">
    <text evidence="1">Belongs to the BlaI transcriptional regulatory family.</text>
</comment>
<evidence type="ECO:0000256" key="4">
    <source>
        <dbReference type="ARBA" id="ARBA00023163"/>
    </source>
</evidence>
<dbReference type="Gene3D" id="1.10.10.10">
    <property type="entry name" value="Winged helix-like DNA-binding domain superfamily/Winged helix DNA-binding domain"/>
    <property type="match status" value="1"/>
</dbReference>
<dbReference type="RefSeq" id="WP_126833597.1">
    <property type="nucleotide sequence ID" value="NZ_PIPT01000004.1"/>
</dbReference>
<evidence type="ECO:0000313" key="6">
    <source>
        <dbReference type="Proteomes" id="UP000286678"/>
    </source>
</evidence>
<keyword evidence="6" id="KW-1185">Reference proteome</keyword>
<dbReference type="Gene3D" id="1.10.4040.10">
    <property type="entry name" value="Penicillinase repressor domain"/>
    <property type="match status" value="1"/>
</dbReference>
<evidence type="ECO:0000256" key="1">
    <source>
        <dbReference type="ARBA" id="ARBA00011046"/>
    </source>
</evidence>
<dbReference type="EMBL" id="PIPT01000004">
    <property type="protein sequence ID" value="RUO48143.1"/>
    <property type="molecule type" value="Genomic_DNA"/>
</dbReference>
<gene>
    <name evidence="5" type="ORF">CWE21_06255</name>
</gene>
<name>A0A432XHB7_9GAMM</name>
<proteinExistence type="inferred from homology"/>
<keyword evidence="4" id="KW-0804">Transcription</keyword>
<protein>
    <submittedName>
        <fullName evidence="5">Transcriptional regulator</fullName>
    </submittedName>
</protein>
<dbReference type="GO" id="GO:0003677">
    <property type="term" value="F:DNA binding"/>
    <property type="evidence" value="ECO:0007669"/>
    <property type="project" value="UniProtKB-KW"/>
</dbReference>
<dbReference type="Proteomes" id="UP000286678">
    <property type="component" value="Unassembled WGS sequence"/>
</dbReference>
<dbReference type="SUPFAM" id="SSF46785">
    <property type="entry name" value="Winged helix' DNA-binding domain"/>
    <property type="match status" value="1"/>
</dbReference>
<dbReference type="PIRSF" id="PIRSF019455">
    <property type="entry name" value="CopR_AtkY"/>
    <property type="match status" value="1"/>
</dbReference>
<dbReference type="InterPro" id="IPR005650">
    <property type="entry name" value="BlaI_family"/>
</dbReference>
<keyword evidence="2" id="KW-0805">Transcription regulation</keyword>
<accession>A0A432XHB7</accession>
<sequence length="126" mass="14317">MIEISNAELEVMKVLWQEAPLPAIAIVERLQNTSDWQAKTIKTMLNRLVQKGALDYQQQGRAYLYHPTITEQDYQRHAGKNFVKRLFSGKVAPLVASFAATDNLSDDDIRELKALLDKLEQEGSND</sequence>
<comment type="caution">
    <text evidence="5">The sequence shown here is derived from an EMBL/GenBank/DDBJ whole genome shotgun (WGS) entry which is preliminary data.</text>
</comment>
<dbReference type="InterPro" id="IPR036388">
    <property type="entry name" value="WH-like_DNA-bd_sf"/>
</dbReference>
<evidence type="ECO:0000256" key="2">
    <source>
        <dbReference type="ARBA" id="ARBA00023015"/>
    </source>
</evidence>
<evidence type="ECO:0000313" key="5">
    <source>
        <dbReference type="EMBL" id="RUO48143.1"/>
    </source>
</evidence>
<evidence type="ECO:0000256" key="3">
    <source>
        <dbReference type="ARBA" id="ARBA00023125"/>
    </source>
</evidence>
<dbReference type="InterPro" id="IPR036390">
    <property type="entry name" value="WH_DNA-bd_sf"/>
</dbReference>
<dbReference type="Pfam" id="PF03965">
    <property type="entry name" value="Penicillinase_R"/>
    <property type="match status" value="1"/>
</dbReference>
<keyword evidence="3" id="KW-0238">DNA-binding</keyword>
<dbReference type="AlphaFoldDB" id="A0A432XHB7"/>
<dbReference type="OrthoDB" id="279010at2"/>
<organism evidence="5 6">
    <name type="scientific">Pseudidiomarina aquimaris</name>
    <dbReference type="NCBI Taxonomy" id="641841"/>
    <lineage>
        <taxon>Bacteria</taxon>
        <taxon>Pseudomonadati</taxon>
        <taxon>Pseudomonadota</taxon>
        <taxon>Gammaproteobacteria</taxon>
        <taxon>Alteromonadales</taxon>
        <taxon>Idiomarinaceae</taxon>
        <taxon>Pseudidiomarina</taxon>
    </lineage>
</organism>
<reference evidence="6" key="1">
    <citation type="journal article" date="2018" name="Front. Microbiol.">
        <title>Genome-Based Analysis Reveals the Taxonomy and Diversity of the Family Idiomarinaceae.</title>
        <authorList>
            <person name="Liu Y."/>
            <person name="Lai Q."/>
            <person name="Shao Z."/>
        </authorList>
    </citation>
    <scope>NUCLEOTIDE SEQUENCE [LARGE SCALE GENOMIC DNA]</scope>
    <source>
        <strain evidence="6">SW15</strain>
    </source>
</reference>
<dbReference type="GO" id="GO:0045892">
    <property type="term" value="P:negative regulation of DNA-templated transcription"/>
    <property type="evidence" value="ECO:0007669"/>
    <property type="project" value="InterPro"/>
</dbReference>